<dbReference type="AlphaFoldDB" id="A0A221V1C7"/>
<dbReference type="InterPro" id="IPR031329">
    <property type="entry name" value="NEUT/ALK_ceramidase_N"/>
</dbReference>
<evidence type="ECO:0000259" key="1">
    <source>
        <dbReference type="Pfam" id="PF04734"/>
    </source>
</evidence>
<sequence length="596" mass="66629">MKLFSIVMVFLFLLNAPGILGQALPTFNSEQTGIFRASVVKVDVTPEPGDSKWLLGYGPRQSTGIRDHIYHRIVALDDGVTQFFLVQSDFCVMSPSEYDHVAAMLQRELGIDPLNFWWSLSHTHSAPELGVPGLPEVFMGERYKHEVDTDYVSLVARSLVDGIIEARSKLVPARLGVGWGFSMANINRRAIDENGKASLGMNPDFPVDRRIGLIRLDKEDGTPIALIANYAMHGTVFGPDNTEISADAQGVVAEYVEQKTGVPMLYINGAAGNIAPIYSIYPNTGSGYLNQFKLLLGDKILEANKKIVSTTDKVKLFTSSLTLETPRKANLGWPSNLDKYTRTTKFGANLVRLPVRFLKINEDVAIWSLPVELFCEISNEIRDRSPFPYTFYYGYTNGWLGYLPTEKAFQHGGYEVEVVSPYTSSGERDLKESVLGYLQGEMRSIKTYKAKTDIVNRPELVQSDADGSLRLTARKGNAQGPEIKYMPEWAAFGWFTSEDRVDWHVDVEKAGKYEVILEWSVSDEEAGKEYLLQAKGQKLTGIVAPSGSWETFKVEKVGSIHLRAGRQKIVFMANKHFDKGALLDLREIKLRIVKSR</sequence>
<evidence type="ECO:0000313" key="3">
    <source>
        <dbReference type="Proteomes" id="UP000204551"/>
    </source>
</evidence>
<dbReference type="Proteomes" id="UP000204551">
    <property type="component" value="Chromosome"/>
</dbReference>
<feature type="domain" description="Neutral/alkaline non-lysosomal ceramidase N-terminal" evidence="1">
    <location>
        <begin position="39"/>
        <end position="260"/>
    </location>
</feature>
<accession>A0A221V1C7</accession>
<dbReference type="SUPFAM" id="SSF49785">
    <property type="entry name" value="Galactose-binding domain-like"/>
    <property type="match status" value="1"/>
</dbReference>
<organism evidence="2 3">
    <name type="scientific">Arenibacter algicola</name>
    <dbReference type="NCBI Taxonomy" id="616991"/>
    <lineage>
        <taxon>Bacteria</taxon>
        <taxon>Pseudomonadati</taxon>
        <taxon>Bacteroidota</taxon>
        <taxon>Flavobacteriia</taxon>
        <taxon>Flavobacteriales</taxon>
        <taxon>Flavobacteriaceae</taxon>
        <taxon>Arenibacter</taxon>
    </lineage>
</organism>
<name>A0A221V1C7_9FLAO</name>
<evidence type="ECO:0000313" key="2">
    <source>
        <dbReference type="EMBL" id="ASO07146.1"/>
    </source>
</evidence>
<gene>
    <name evidence="2" type="ORF">AREALGSMS7_03736</name>
</gene>
<dbReference type="Pfam" id="PF04734">
    <property type="entry name" value="Ceramidase_alk"/>
    <property type="match status" value="1"/>
</dbReference>
<dbReference type="InterPro" id="IPR008979">
    <property type="entry name" value="Galactose-bd-like_sf"/>
</dbReference>
<dbReference type="EMBL" id="CP022515">
    <property type="protein sequence ID" value="ASO07146.1"/>
    <property type="molecule type" value="Genomic_DNA"/>
</dbReference>
<reference evidence="2 3" key="1">
    <citation type="submission" date="2017-07" db="EMBL/GenBank/DDBJ databases">
        <title>Genome Sequence of Arenibacter algicola Strain SMS7 Isolated from a culture of the Diatom Skeletonema marinoi.</title>
        <authorList>
            <person name="Topel M."/>
            <person name="Pinder M.I.M."/>
            <person name="Johansson O.N."/>
            <person name="Kourtchenko O."/>
            <person name="Godhe A."/>
            <person name="Clarke A.K."/>
        </authorList>
    </citation>
    <scope>NUCLEOTIDE SEQUENCE [LARGE SCALE GENOMIC DNA]</scope>
    <source>
        <strain evidence="2 3">SMS7</strain>
    </source>
</reference>
<dbReference type="KEGG" id="aalg:AREALGSMS7_03736"/>
<dbReference type="Gene3D" id="2.60.120.260">
    <property type="entry name" value="Galactose-binding domain-like"/>
    <property type="match status" value="1"/>
</dbReference>
<protein>
    <recommendedName>
        <fullName evidence="1">Neutral/alkaline non-lysosomal ceramidase N-terminal domain-containing protein</fullName>
    </recommendedName>
</protein>
<proteinExistence type="predicted"/>